<comment type="caution">
    <text evidence="1">The sequence shown here is derived from an EMBL/GenBank/DDBJ whole genome shotgun (WGS) entry which is preliminary data.</text>
</comment>
<evidence type="ECO:0000313" key="1">
    <source>
        <dbReference type="EMBL" id="PRQ38623.1"/>
    </source>
</evidence>
<dbReference type="PANTHER" id="PTHR47802:SF1">
    <property type="entry name" value="GLYOXALASE FAMILY PROTEIN, EXPRESSED"/>
    <property type="match status" value="1"/>
</dbReference>
<dbReference type="InterPro" id="IPR029068">
    <property type="entry name" value="Glyas_Bleomycin-R_OHBP_Dase"/>
</dbReference>
<dbReference type="Proteomes" id="UP000238479">
    <property type="component" value="Chromosome 4"/>
</dbReference>
<keyword evidence="2" id="KW-1185">Reference proteome</keyword>
<gene>
    <name evidence="1" type="ORF">RchiOBHm_Chr4g0416061</name>
</gene>
<reference evidence="1 2" key="1">
    <citation type="journal article" date="2018" name="Nat. Genet.">
        <title>The Rosa genome provides new insights in the design of modern roses.</title>
        <authorList>
            <person name="Bendahmane M."/>
        </authorList>
    </citation>
    <scope>NUCLEOTIDE SEQUENCE [LARGE SCALE GENOMIC DNA]</scope>
    <source>
        <strain evidence="2">cv. Old Blush</strain>
    </source>
</reference>
<keyword evidence="1" id="KW-0560">Oxidoreductase</keyword>
<name>A0A2P6QWQ5_ROSCH</name>
<dbReference type="SUPFAM" id="SSF54593">
    <property type="entry name" value="Glyoxalase/Bleomycin resistance protein/Dihydroxybiphenyl dioxygenase"/>
    <property type="match status" value="1"/>
</dbReference>
<dbReference type="Gramene" id="PRQ38623">
    <property type="protein sequence ID" value="PRQ38623"/>
    <property type="gene ID" value="RchiOBHm_Chr4g0416061"/>
</dbReference>
<dbReference type="PANTHER" id="PTHR47802">
    <property type="entry name" value="GLYOXALASE FAMILY PROTEIN, EXPRESSED"/>
    <property type="match status" value="1"/>
</dbReference>
<accession>A0A2P6QWQ5</accession>
<proteinExistence type="predicted"/>
<keyword evidence="1" id="KW-0223">Dioxygenase</keyword>
<dbReference type="GO" id="GO:0051213">
    <property type="term" value="F:dioxygenase activity"/>
    <property type="evidence" value="ECO:0007669"/>
    <property type="project" value="UniProtKB-KW"/>
</dbReference>
<dbReference type="Gene3D" id="3.10.180.10">
    <property type="entry name" value="2,3-Dihydroxybiphenyl 1,2-Dioxygenase, domain 1"/>
    <property type="match status" value="1"/>
</dbReference>
<dbReference type="STRING" id="74649.A0A2P6QWQ5"/>
<sequence length="104" mass="11435">MAATVAQGLTVDHIARQSNNIRRLADFYIEIFGFEEVESPKFGPLKVMWLILPSAFTMHLIECNPTDRRSGPSLVADPADIPRGHHMVASLSPEASGNIGRVSY</sequence>
<evidence type="ECO:0000313" key="2">
    <source>
        <dbReference type="Proteomes" id="UP000238479"/>
    </source>
</evidence>
<dbReference type="AlphaFoldDB" id="A0A2P6QWQ5"/>
<dbReference type="EMBL" id="PDCK01000042">
    <property type="protein sequence ID" value="PRQ38623.1"/>
    <property type="molecule type" value="Genomic_DNA"/>
</dbReference>
<organism evidence="1 2">
    <name type="scientific">Rosa chinensis</name>
    <name type="common">China rose</name>
    <dbReference type="NCBI Taxonomy" id="74649"/>
    <lineage>
        <taxon>Eukaryota</taxon>
        <taxon>Viridiplantae</taxon>
        <taxon>Streptophyta</taxon>
        <taxon>Embryophyta</taxon>
        <taxon>Tracheophyta</taxon>
        <taxon>Spermatophyta</taxon>
        <taxon>Magnoliopsida</taxon>
        <taxon>eudicotyledons</taxon>
        <taxon>Gunneridae</taxon>
        <taxon>Pentapetalae</taxon>
        <taxon>rosids</taxon>
        <taxon>fabids</taxon>
        <taxon>Rosales</taxon>
        <taxon>Rosaceae</taxon>
        <taxon>Rosoideae</taxon>
        <taxon>Rosoideae incertae sedis</taxon>
        <taxon>Rosa</taxon>
    </lineage>
</organism>
<protein>
    <submittedName>
        <fullName evidence="1">Putative glyoxalase/Bleomycin resistance protein/Dihydroxybiphenyl dioxygenase</fullName>
    </submittedName>
</protein>